<dbReference type="AlphaFoldDB" id="A0A3G2J8M9"/>
<keyword evidence="3" id="KW-1185">Reference proteome</keyword>
<gene>
    <name evidence="2" type="ORF">D9753_06540</name>
</gene>
<organism evidence="2 3">
    <name type="scientific">Streptomyces dangxiongensis</name>
    <dbReference type="NCBI Taxonomy" id="1442032"/>
    <lineage>
        <taxon>Bacteria</taxon>
        <taxon>Bacillati</taxon>
        <taxon>Actinomycetota</taxon>
        <taxon>Actinomycetes</taxon>
        <taxon>Kitasatosporales</taxon>
        <taxon>Streptomycetaceae</taxon>
        <taxon>Streptomyces</taxon>
    </lineage>
</organism>
<sequence length="139" mass="15298">MRAGHRMVHGLAPTPGMSPDDMRRAPRLEPVRRFTEFISWTALHAGAAEAALVARSDFTLWCKTCAVPADGLDEAEQVSEAAVEYISAYRQNPPEVADGVPDVIEYGRAVHEPDERSTRGAVRMEPALRFWWPAVATPG</sequence>
<evidence type="ECO:0000313" key="2">
    <source>
        <dbReference type="EMBL" id="AYN38630.1"/>
    </source>
</evidence>
<dbReference type="Proteomes" id="UP000268329">
    <property type="component" value="Chromosome"/>
</dbReference>
<proteinExistence type="predicted"/>
<reference evidence="2 3" key="1">
    <citation type="submission" date="2018-10" db="EMBL/GenBank/DDBJ databases">
        <title>The genome of Streptomyces dangxiongensis Z022.</title>
        <authorList>
            <person name="Zhang B."/>
        </authorList>
    </citation>
    <scope>NUCLEOTIDE SEQUENCE [LARGE SCALE GENOMIC DNA]</scope>
    <source>
        <strain evidence="2 3">Z022</strain>
    </source>
</reference>
<dbReference type="EMBL" id="CP033073">
    <property type="protein sequence ID" value="AYN38630.1"/>
    <property type="molecule type" value="Genomic_DNA"/>
</dbReference>
<feature type="region of interest" description="Disordered" evidence="1">
    <location>
        <begin position="1"/>
        <end position="23"/>
    </location>
</feature>
<protein>
    <submittedName>
        <fullName evidence="2">Uncharacterized protein</fullName>
    </submittedName>
</protein>
<evidence type="ECO:0000256" key="1">
    <source>
        <dbReference type="SAM" id="MobiDB-lite"/>
    </source>
</evidence>
<dbReference type="OrthoDB" id="4123833at2"/>
<dbReference type="KEGG" id="sdd:D9753_06540"/>
<evidence type="ECO:0000313" key="3">
    <source>
        <dbReference type="Proteomes" id="UP000268329"/>
    </source>
</evidence>
<accession>A0A3G2J8M9</accession>
<name>A0A3G2J8M9_9ACTN</name>